<geneLocation type="plasmid" evidence="3">
    <name>cbm2613_p</name>
</geneLocation>
<geneLocation type="plasmid" evidence="2">
    <name>I</name>
</geneLocation>
<name>A0A375HAP4_9BURK</name>
<organism evidence="2">
    <name type="scientific">Cupriavidus taiwanensis</name>
    <dbReference type="NCBI Taxonomy" id="164546"/>
    <lineage>
        <taxon>Bacteria</taxon>
        <taxon>Pseudomonadati</taxon>
        <taxon>Pseudomonadota</taxon>
        <taxon>Betaproteobacteria</taxon>
        <taxon>Burkholderiales</taxon>
        <taxon>Burkholderiaceae</taxon>
        <taxon>Cupriavidus</taxon>
    </lineage>
</organism>
<dbReference type="EMBL" id="LT976981">
    <property type="protein sequence ID" value="SOZ74365.1"/>
    <property type="molecule type" value="Genomic_DNA"/>
</dbReference>
<dbReference type="Proteomes" id="UP000256952">
    <property type="component" value="Plasmid CBM2613_p"/>
</dbReference>
<keyword evidence="2" id="KW-0614">Plasmid</keyword>
<proteinExistence type="predicted"/>
<gene>
    <name evidence="2" type="ORF">CBM2612_P0177</name>
    <name evidence="1" type="ORF">CBM2613_P10013</name>
</gene>
<geneLocation type="plasmid" evidence="1">
    <name>CBM2613_p</name>
</geneLocation>
<dbReference type="EMBL" id="LT984809">
    <property type="protein sequence ID" value="SPD48832.1"/>
    <property type="molecule type" value="Genomic_DNA"/>
</dbReference>
<accession>A0A375HAP4</accession>
<dbReference type="GO" id="GO:0015074">
    <property type="term" value="P:DNA integration"/>
    <property type="evidence" value="ECO:0007669"/>
    <property type="project" value="InterPro"/>
</dbReference>
<reference evidence="2 3" key="1">
    <citation type="submission" date="2018-01" db="EMBL/GenBank/DDBJ databases">
        <authorList>
            <person name="Gaut B.S."/>
            <person name="Morton B.R."/>
            <person name="Clegg M.T."/>
            <person name="Duvall M.R."/>
        </authorList>
    </citation>
    <scope>NUCLEOTIDE SEQUENCE</scope>
    <source>
        <strain evidence="2">Cupriavidus taiwanensis STM 8555</strain>
        <plasmid evidence="2">I</plasmid>
        <plasmid evidence="3">Plasmid cbm2613_p</plasmid>
    </source>
</reference>
<evidence type="ECO:0000313" key="1">
    <source>
        <dbReference type="EMBL" id="SOZ74365.1"/>
    </source>
</evidence>
<sequence length="32" mass="4055">MEQLQTGRARYIRYHNHDRIKLKLNWLIPVQY</sequence>
<protein>
    <submittedName>
        <fullName evidence="2">Integrase</fullName>
    </submittedName>
</protein>
<reference evidence="1" key="2">
    <citation type="submission" date="2018-01" db="EMBL/GenBank/DDBJ databases">
        <authorList>
            <person name="Clerissi C."/>
        </authorList>
    </citation>
    <scope>NUCLEOTIDE SEQUENCE</scope>
    <source>
        <strain evidence="1">Cupriavidus taiwanensis STM 8556</strain>
        <plasmid evidence="1">CBM2613_p</plasmid>
    </source>
</reference>
<evidence type="ECO:0000313" key="2">
    <source>
        <dbReference type="EMBL" id="SPD48832.1"/>
    </source>
</evidence>
<evidence type="ECO:0000313" key="3">
    <source>
        <dbReference type="Proteomes" id="UP000256952"/>
    </source>
</evidence>
<dbReference type="AlphaFoldDB" id="A0A375HAP4"/>